<evidence type="ECO:0000256" key="5">
    <source>
        <dbReference type="ARBA" id="ARBA00022679"/>
    </source>
</evidence>
<dbReference type="EC" id="2.7.13.3" evidence="3"/>
<evidence type="ECO:0000259" key="14">
    <source>
        <dbReference type="PROSITE" id="PS50109"/>
    </source>
</evidence>
<dbReference type="FunFam" id="3.30.450.20:FF:000099">
    <property type="entry name" value="Sensory box sensor histidine kinase"/>
    <property type="match status" value="2"/>
</dbReference>
<feature type="domain" description="PAS" evidence="16">
    <location>
        <begin position="474"/>
        <end position="544"/>
    </location>
</feature>
<dbReference type="Gene3D" id="3.40.50.2300">
    <property type="match status" value="2"/>
</dbReference>
<dbReference type="InterPro" id="IPR035965">
    <property type="entry name" value="PAS-like_dom_sf"/>
</dbReference>
<dbReference type="AlphaFoldDB" id="A0A371WXZ0"/>
<dbReference type="PRINTS" id="PR00344">
    <property type="entry name" value="BCTRLSENSOR"/>
</dbReference>
<feature type="domain" description="Response regulatory" evidence="15">
    <location>
        <begin position="985"/>
        <end position="1101"/>
    </location>
</feature>
<feature type="domain" description="PAC" evidence="17">
    <location>
        <begin position="547"/>
        <end position="599"/>
    </location>
</feature>
<dbReference type="SMART" id="SM00448">
    <property type="entry name" value="REC"/>
    <property type="match status" value="2"/>
</dbReference>
<dbReference type="InterPro" id="IPR007891">
    <property type="entry name" value="CHASE3"/>
</dbReference>
<dbReference type="SMART" id="SM00387">
    <property type="entry name" value="HATPase_c"/>
    <property type="match status" value="1"/>
</dbReference>
<dbReference type="FunFam" id="3.30.565.10:FF:000010">
    <property type="entry name" value="Sensor histidine kinase RcsC"/>
    <property type="match status" value="1"/>
</dbReference>
<name>A0A371WXZ0_9HYPH</name>
<dbReference type="PROSITE" id="PS50112">
    <property type="entry name" value="PAS"/>
    <property type="match status" value="2"/>
</dbReference>
<dbReference type="Pfam" id="PF08448">
    <property type="entry name" value="PAS_4"/>
    <property type="match status" value="1"/>
</dbReference>
<evidence type="ECO:0000256" key="8">
    <source>
        <dbReference type="ARBA" id="ARBA00022840"/>
    </source>
</evidence>
<evidence type="ECO:0000259" key="17">
    <source>
        <dbReference type="PROSITE" id="PS50113"/>
    </source>
</evidence>
<feature type="domain" description="Response regulatory" evidence="15">
    <location>
        <begin position="866"/>
        <end position="979"/>
    </location>
</feature>
<dbReference type="PROSITE" id="PS50109">
    <property type="entry name" value="HIS_KIN"/>
    <property type="match status" value="1"/>
</dbReference>
<dbReference type="InterPro" id="IPR013655">
    <property type="entry name" value="PAS_fold_3"/>
</dbReference>
<dbReference type="PROSITE" id="PS50113">
    <property type="entry name" value="PAC"/>
    <property type="match status" value="2"/>
</dbReference>
<evidence type="ECO:0000256" key="1">
    <source>
        <dbReference type="ARBA" id="ARBA00000085"/>
    </source>
</evidence>
<dbReference type="SUPFAM" id="SSF47384">
    <property type="entry name" value="Homodimeric domain of signal transducing histidine kinase"/>
    <property type="match status" value="1"/>
</dbReference>
<feature type="modified residue" description="4-aspartylphosphate" evidence="12">
    <location>
        <position position="915"/>
    </location>
</feature>
<evidence type="ECO:0000313" key="18">
    <source>
        <dbReference type="EMBL" id="RFC61841.1"/>
    </source>
</evidence>
<dbReference type="EMBL" id="QURL01000013">
    <property type="protein sequence ID" value="RFC61841.1"/>
    <property type="molecule type" value="Genomic_DNA"/>
</dbReference>
<gene>
    <name evidence="18" type="ORF">DYI37_19000</name>
</gene>
<dbReference type="GO" id="GO:0005886">
    <property type="term" value="C:plasma membrane"/>
    <property type="evidence" value="ECO:0007669"/>
    <property type="project" value="TreeGrafter"/>
</dbReference>
<keyword evidence="13" id="KW-1133">Transmembrane helix</keyword>
<evidence type="ECO:0000256" key="12">
    <source>
        <dbReference type="PROSITE-ProRule" id="PRU00169"/>
    </source>
</evidence>
<dbReference type="CDD" id="cd16922">
    <property type="entry name" value="HATPase_EvgS-ArcB-TorS-like"/>
    <property type="match status" value="1"/>
</dbReference>
<dbReference type="PANTHER" id="PTHR43047:SF72">
    <property type="entry name" value="OSMOSENSING HISTIDINE PROTEIN KINASE SLN1"/>
    <property type="match status" value="1"/>
</dbReference>
<dbReference type="InterPro" id="IPR036097">
    <property type="entry name" value="HisK_dim/P_sf"/>
</dbReference>
<proteinExistence type="predicted"/>
<dbReference type="InterPro" id="IPR003661">
    <property type="entry name" value="HisK_dim/P_dom"/>
</dbReference>
<dbReference type="Proteomes" id="UP000264310">
    <property type="component" value="Unassembled WGS sequence"/>
</dbReference>
<sequence>MNNDLSQCSMSVTAKTSRESIAAAILLTASVLLVGWLAVLNEGHSRSIVEKTAHASASENLLLQVTTILSGERGYVLTGNADALMPYHEAAAAYGEAVATFTATALRANIAQDTVDQILQAARKEVAFATSVVEVRSTDGFEPAADLVASGVGSQGMLELRAQISAILASVDAEIARDIAAYNMNIWAQTVAFAFAAISGLFLALVTIRRQRMQGLLARLMTGLIDNAPLGIGFLDPDLRVVRANDRFRLSLTTTGGIDLWKANDPQATELAGYLSTVAARGDMLSDHDINVRSGEAGGPHRSLILNAFPIDLSRMSGRHADNDRRGVGVMVTDVTRRSVAEAQLRHAQDRLRSILRATTSIVWTTSETGRFVEHQPVWMQFTGQSVNEHLGTGWLDAIHPDDREATFRIWTAAIETKSEYNVEHRVRRTDGEWRDMKVKAVPLLDADGNVLEWNGSHTDVTDLREAEAKRDEAGFQFEMLADNIPQMAWMADPSGAIFWYNKRWYDYTGTTLQDMRGFGWRKVHHPDHEERVVKNFTEQLAEGLVWEDTFPLRGVDGAYRWFLSKATPIRDGEGRILRWFGTNTDVTAQREIEEELAAEKMNAEAANKAKSQFLANMSHELRTPLTAVIGYSEMLEEEVEDLGEAHLSADLRKIKSNARHLLSLINDVLDLSKIEAEKMEVYPERFDLRMMIEDVSSTVGSLVGAKGNRLSIEAGADLGIATTDQVKLRQCLINLIGNASKFTENGEVTLTADRERGEEGDWLAFTVSDSGIGMTSEQVENLFERFRQADASTTRRFGGTGLGLAITRAFCRLLGGDIGVTSEIGVGSTFTIRIPASFHESEPIAEEAIDGDDGSAGESEGAAGTVLVIDDDPHARELLTRFLVREGFLVRTASDGVEGLTVARTVAPDAIILDVTMPRMDGWSVLGQLKGSEETAGIPVIMVTIIDEQTLGFSLGASEYLLKPVEWSRLREVMNRYRNEADSLVLAIDDDADTLARFTTMMKREEIPVVTASNGREGLERLGEHMPTLILLDLVMPVMDGFEFLKALRAKPEWRAIPVVVLTSKDLSNDELRALHTDADQVLAKGSVPMKELSTEIRRVVRSGPSNAMPLEFQSLEPDQKS</sequence>
<keyword evidence="19" id="KW-1185">Reference proteome</keyword>
<dbReference type="SMART" id="SM00091">
    <property type="entry name" value="PAS"/>
    <property type="match status" value="2"/>
</dbReference>
<keyword evidence="13" id="KW-0812">Transmembrane</keyword>
<dbReference type="CDD" id="cd00082">
    <property type="entry name" value="HisKA"/>
    <property type="match status" value="1"/>
</dbReference>
<dbReference type="InterPro" id="IPR001610">
    <property type="entry name" value="PAC"/>
</dbReference>
<evidence type="ECO:0000256" key="10">
    <source>
        <dbReference type="ARBA" id="ARBA00023136"/>
    </source>
</evidence>
<reference evidence="18 19" key="1">
    <citation type="submission" date="2018-08" db="EMBL/GenBank/DDBJ databases">
        <title>Fulvimarina sp. 85, whole genome shotgun sequence.</title>
        <authorList>
            <person name="Tuo L."/>
        </authorList>
    </citation>
    <scope>NUCLEOTIDE SEQUENCE [LARGE SCALE GENOMIC DNA]</scope>
    <source>
        <strain evidence="18 19">85</strain>
    </source>
</reference>
<evidence type="ECO:0000256" key="6">
    <source>
        <dbReference type="ARBA" id="ARBA00022741"/>
    </source>
</evidence>
<dbReference type="Gene3D" id="3.30.565.10">
    <property type="entry name" value="Histidine kinase-like ATPase, C-terminal domain"/>
    <property type="match status" value="1"/>
</dbReference>
<dbReference type="PANTHER" id="PTHR43047">
    <property type="entry name" value="TWO-COMPONENT HISTIDINE PROTEIN KINASE"/>
    <property type="match status" value="1"/>
</dbReference>
<comment type="catalytic activity">
    <reaction evidence="1">
        <text>ATP + protein L-histidine = ADP + protein N-phospho-L-histidine.</text>
        <dbReference type="EC" id="2.7.13.3"/>
    </reaction>
</comment>
<evidence type="ECO:0000256" key="2">
    <source>
        <dbReference type="ARBA" id="ARBA00004370"/>
    </source>
</evidence>
<dbReference type="Pfam" id="PF05227">
    <property type="entry name" value="CHASE3"/>
    <property type="match status" value="1"/>
</dbReference>
<evidence type="ECO:0000313" key="19">
    <source>
        <dbReference type="Proteomes" id="UP000264310"/>
    </source>
</evidence>
<dbReference type="InterPro" id="IPR001789">
    <property type="entry name" value="Sig_transdc_resp-reg_receiver"/>
</dbReference>
<dbReference type="Pfam" id="PF02518">
    <property type="entry name" value="HATPase_c"/>
    <property type="match status" value="1"/>
</dbReference>
<dbReference type="InterPro" id="IPR004358">
    <property type="entry name" value="Sig_transdc_His_kin-like_C"/>
</dbReference>
<evidence type="ECO:0000256" key="13">
    <source>
        <dbReference type="SAM" id="Phobius"/>
    </source>
</evidence>
<dbReference type="RefSeq" id="WP_116684858.1">
    <property type="nucleotide sequence ID" value="NZ_QURL01000013.1"/>
</dbReference>
<dbReference type="Pfam" id="PF00512">
    <property type="entry name" value="HisKA"/>
    <property type="match status" value="1"/>
</dbReference>
<feature type="domain" description="Histidine kinase" evidence="14">
    <location>
        <begin position="617"/>
        <end position="839"/>
    </location>
</feature>
<feature type="modified residue" description="4-aspartylphosphate" evidence="12">
    <location>
        <position position="1034"/>
    </location>
</feature>
<dbReference type="Gene3D" id="1.10.287.130">
    <property type="match status" value="1"/>
</dbReference>
<dbReference type="SMART" id="SM00388">
    <property type="entry name" value="HisKA"/>
    <property type="match status" value="1"/>
</dbReference>
<dbReference type="InterPro" id="IPR000700">
    <property type="entry name" value="PAS-assoc_C"/>
</dbReference>
<keyword evidence="7" id="KW-0418">Kinase</keyword>
<evidence type="ECO:0000259" key="16">
    <source>
        <dbReference type="PROSITE" id="PS50112"/>
    </source>
</evidence>
<dbReference type="InterPro" id="IPR036890">
    <property type="entry name" value="HATPase_C_sf"/>
</dbReference>
<dbReference type="GO" id="GO:0005524">
    <property type="term" value="F:ATP binding"/>
    <property type="evidence" value="ECO:0007669"/>
    <property type="project" value="UniProtKB-KW"/>
</dbReference>
<keyword evidence="5" id="KW-0808">Transferase</keyword>
<evidence type="ECO:0000256" key="4">
    <source>
        <dbReference type="ARBA" id="ARBA00022553"/>
    </source>
</evidence>
<organism evidence="18 19">
    <name type="scientific">Fulvimarina endophytica</name>
    <dbReference type="NCBI Taxonomy" id="2293836"/>
    <lineage>
        <taxon>Bacteria</taxon>
        <taxon>Pseudomonadati</taxon>
        <taxon>Pseudomonadota</taxon>
        <taxon>Alphaproteobacteria</taxon>
        <taxon>Hyphomicrobiales</taxon>
        <taxon>Aurantimonadaceae</taxon>
        <taxon>Fulvimarina</taxon>
    </lineage>
</organism>
<dbReference type="SMART" id="SM00086">
    <property type="entry name" value="PAC"/>
    <property type="match status" value="2"/>
</dbReference>
<protein>
    <recommendedName>
        <fullName evidence="3">histidine kinase</fullName>
        <ecNumber evidence="3">2.7.13.3</ecNumber>
    </recommendedName>
</protein>
<dbReference type="InterPro" id="IPR011006">
    <property type="entry name" value="CheY-like_superfamily"/>
</dbReference>
<dbReference type="InterPro" id="IPR005467">
    <property type="entry name" value="His_kinase_dom"/>
</dbReference>
<dbReference type="GO" id="GO:0000155">
    <property type="term" value="F:phosphorelay sensor kinase activity"/>
    <property type="evidence" value="ECO:0007669"/>
    <property type="project" value="InterPro"/>
</dbReference>
<accession>A0A371WXZ0</accession>
<feature type="transmembrane region" description="Helical" evidence="13">
    <location>
        <begin position="20"/>
        <end position="40"/>
    </location>
</feature>
<dbReference type="FunFam" id="1.10.287.130:FF:000038">
    <property type="entry name" value="Sensory transduction histidine kinase"/>
    <property type="match status" value="1"/>
</dbReference>
<dbReference type="InterPro" id="IPR000014">
    <property type="entry name" value="PAS"/>
</dbReference>
<comment type="subcellular location">
    <subcellularLocation>
        <location evidence="2">Membrane</location>
    </subcellularLocation>
</comment>
<dbReference type="GO" id="GO:0009927">
    <property type="term" value="F:histidine phosphotransfer kinase activity"/>
    <property type="evidence" value="ECO:0007669"/>
    <property type="project" value="TreeGrafter"/>
</dbReference>
<dbReference type="SUPFAM" id="SSF52172">
    <property type="entry name" value="CheY-like"/>
    <property type="match status" value="2"/>
</dbReference>
<dbReference type="SUPFAM" id="SSF55785">
    <property type="entry name" value="PYP-like sensor domain (PAS domain)"/>
    <property type="match status" value="2"/>
</dbReference>
<keyword evidence="9" id="KW-0902">Two-component regulatory system</keyword>
<evidence type="ECO:0000256" key="7">
    <source>
        <dbReference type="ARBA" id="ARBA00022777"/>
    </source>
</evidence>
<keyword evidence="6" id="KW-0547">Nucleotide-binding</keyword>
<evidence type="ECO:0000256" key="9">
    <source>
        <dbReference type="ARBA" id="ARBA00023012"/>
    </source>
</evidence>
<dbReference type="CDD" id="cd00130">
    <property type="entry name" value="PAS"/>
    <property type="match status" value="2"/>
</dbReference>
<evidence type="ECO:0000259" key="15">
    <source>
        <dbReference type="PROSITE" id="PS50110"/>
    </source>
</evidence>
<keyword evidence="10 13" id="KW-0472">Membrane</keyword>
<dbReference type="NCBIfam" id="TIGR00229">
    <property type="entry name" value="sensory_box"/>
    <property type="match status" value="2"/>
</dbReference>
<dbReference type="Pfam" id="PF08447">
    <property type="entry name" value="PAS_3"/>
    <property type="match status" value="2"/>
</dbReference>
<dbReference type="CDD" id="cd17574">
    <property type="entry name" value="REC_OmpR"/>
    <property type="match status" value="1"/>
</dbReference>
<feature type="domain" description="PAC" evidence="17">
    <location>
        <begin position="421"/>
        <end position="473"/>
    </location>
</feature>
<dbReference type="InterPro" id="IPR013656">
    <property type="entry name" value="PAS_4"/>
</dbReference>
<dbReference type="Pfam" id="PF00072">
    <property type="entry name" value="Response_reg"/>
    <property type="match status" value="2"/>
</dbReference>
<feature type="transmembrane region" description="Helical" evidence="13">
    <location>
        <begin position="186"/>
        <end position="208"/>
    </location>
</feature>
<evidence type="ECO:0000256" key="11">
    <source>
        <dbReference type="ARBA" id="ARBA00023306"/>
    </source>
</evidence>
<evidence type="ECO:0000256" key="3">
    <source>
        <dbReference type="ARBA" id="ARBA00012438"/>
    </source>
</evidence>
<dbReference type="Gene3D" id="3.30.450.20">
    <property type="entry name" value="PAS domain"/>
    <property type="match status" value="3"/>
</dbReference>
<dbReference type="SUPFAM" id="SSF55874">
    <property type="entry name" value="ATPase domain of HSP90 chaperone/DNA topoisomerase II/histidine kinase"/>
    <property type="match status" value="1"/>
</dbReference>
<feature type="domain" description="PAS" evidence="16">
    <location>
        <begin position="348"/>
        <end position="418"/>
    </location>
</feature>
<keyword evidence="4 12" id="KW-0597">Phosphoprotein</keyword>
<comment type="caution">
    <text evidence="18">The sequence shown here is derived from an EMBL/GenBank/DDBJ whole genome shotgun (WGS) entry which is preliminary data.</text>
</comment>
<dbReference type="InterPro" id="IPR003594">
    <property type="entry name" value="HATPase_dom"/>
</dbReference>
<keyword evidence="8" id="KW-0067">ATP-binding</keyword>
<keyword evidence="11" id="KW-0131">Cell cycle</keyword>
<dbReference type="PROSITE" id="PS50110">
    <property type="entry name" value="RESPONSE_REGULATORY"/>
    <property type="match status" value="2"/>
</dbReference>